<sequence length="124" mass="14086">MGFSRNFLKLMKEDPKKKFHGLFSAEDLIKKSTTNPATPQDIRNQTHALGTHNVLERLHLINSETLIICAEKDRQMPKLVNLKIHEGISNSKFIVLEGVGHASPQEKAPEINQMMIDFLKGRKI</sequence>
<evidence type="ECO:0000313" key="1">
    <source>
        <dbReference type="EMBL" id="GAH28931.1"/>
    </source>
</evidence>
<dbReference type="EMBL" id="BARU01001082">
    <property type="protein sequence ID" value="GAH28931.1"/>
    <property type="molecule type" value="Genomic_DNA"/>
</dbReference>
<organism evidence="1">
    <name type="scientific">marine sediment metagenome</name>
    <dbReference type="NCBI Taxonomy" id="412755"/>
    <lineage>
        <taxon>unclassified sequences</taxon>
        <taxon>metagenomes</taxon>
        <taxon>ecological metagenomes</taxon>
    </lineage>
</organism>
<accession>X1E6N9</accession>
<dbReference type="AlphaFoldDB" id="X1E6N9"/>
<name>X1E6N9_9ZZZZ</name>
<protein>
    <recommendedName>
        <fullName evidence="2">Peptidase S33 tripeptidyl aminopeptidase-like C-terminal domain-containing protein</fullName>
    </recommendedName>
</protein>
<proteinExistence type="predicted"/>
<evidence type="ECO:0008006" key="2">
    <source>
        <dbReference type="Google" id="ProtNLM"/>
    </source>
</evidence>
<reference evidence="1" key="1">
    <citation type="journal article" date="2014" name="Front. Microbiol.">
        <title>High frequency of phylogenetically diverse reductive dehalogenase-homologous genes in deep subseafloor sedimentary metagenomes.</title>
        <authorList>
            <person name="Kawai M."/>
            <person name="Futagami T."/>
            <person name="Toyoda A."/>
            <person name="Takaki Y."/>
            <person name="Nishi S."/>
            <person name="Hori S."/>
            <person name="Arai W."/>
            <person name="Tsubouchi T."/>
            <person name="Morono Y."/>
            <person name="Uchiyama I."/>
            <person name="Ito T."/>
            <person name="Fujiyama A."/>
            <person name="Inagaki F."/>
            <person name="Takami H."/>
        </authorList>
    </citation>
    <scope>NUCLEOTIDE SEQUENCE</scope>
    <source>
        <strain evidence="1">Expedition CK06-06</strain>
    </source>
</reference>
<dbReference type="SUPFAM" id="SSF53474">
    <property type="entry name" value="alpha/beta-Hydrolases"/>
    <property type="match status" value="1"/>
</dbReference>
<dbReference type="Gene3D" id="3.40.50.1820">
    <property type="entry name" value="alpha/beta hydrolase"/>
    <property type="match status" value="1"/>
</dbReference>
<comment type="caution">
    <text evidence="1">The sequence shown here is derived from an EMBL/GenBank/DDBJ whole genome shotgun (WGS) entry which is preliminary data.</text>
</comment>
<gene>
    <name evidence="1" type="ORF">S03H2_03041</name>
</gene>
<dbReference type="InterPro" id="IPR029058">
    <property type="entry name" value="AB_hydrolase_fold"/>
</dbReference>